<gene>
    <name evidence="1" type="ORF">GIY30_21390</name>
</gene>
<dbReference type="Proteomes" id="UP000475545">
    <property type="component" value="Unassembled WGS sequence"/>
</dbReference>
<sequence>MTTAGLTSGQVLLDVPYVDTSAAQLAFSLTAGPREPLARCDHRFGTRTISVRLLGASHQIIVDDGGHRICETVACLPGLDTPLPGTVDDGRYSFTSSVQDCGPDRMAVVVDDLRHRTSDHRARGLPALFGRFPGQPLAVTAAIATTHGDTIAWQTWHTYPQSTEIVTTTGELRSAGGDR</sequence>
<keyword evidence="2" id="KW-1185">Reference proteome</keyword>
<dbReference type="AlphaFoldDB" id="A0A6L7GV94"/>
<dbReference type="RefSeq" id="WP_160904089.1">
    <property type="nucleotide sequence ID" value="NZ_CP102850.1"/>
</dbReference>
<organism evidence="1 2">
    <name type="scientific">Gordonia mangrovi</name>
    <dbReference type="NCBI Taxonomy" id="2665643"/>
    <lineage>
        <taxon>Bacteria</taxon>
        <taxon>Bacillati</taxon>
        <taxon>Actinomycetota</taxon>
        <taxon>Actinomycetes</taxon>
        <taxon>Mycobacteriales</taxon>
        <taxon>Gordoniaceae</taxon>
        <taxon>Gordonia</taxon>
    </lineage>
</organism>
<accession>A0A6L7GV94</accession>
<dbReference type="EMBL" id="WMBR01000007">
    <property type="protein sequence ID" value="MXP23896.1"/>
    <property type="molecule type" value="Genomic_DNA"/>
</dbReference>
<protein>
    <submittedName>
        <fullName evidence="1">DUF2617 family protein</fullName>
    </submittedName>
</protein>
<reference evidence="1 2" key="1">
    <citation type="submission" date="2019-11" db="EMBL/GenBank/DDBJ databases">
        <title>Gordonia sp. nov., a novel actinobacterium isolated from mangrove soil in Hainan.</title>
        <authorList>
            <person name="Huang X."/>
            <person name="Xie Y."/>
            <person name="Chu X."/>
            <person name="Xiao K."/>
        </authorList>
    </citation>
    <scope>NUCLEOTIDE SEQUENCE [LARGE SCALE GENOMIC DNA]</scope>
    <source>
        <strain evidence="1 2">HNM0687</strain>
    </source>
</reference>
<evidence type="ECO:0000313" key="2">
    <source>
        <dbReference type="Proteomes" id="UP000475545"/>
    </source>
</evidence>
<proteinExistence type="predicted"/>
<name>A0A6L7GV94_9ACTN</name>
<dbReference type="InterPro" id="IPR024486">
    <property type="entry name" value="DUF2617"/>
</dbReference>
<comment type="caution">
    <text evidence="1">The sequence shown here is derived from an EMBL/GenBank/DDBJ whole genome shotgun (WGS) entry which is preliminary data.</text>
</comment>
<evidence type="ECO:0000313" key="1">
    <source>
        <dbReference type="EMBL" id="MXP23896.1"/>
    </source>
</evidence>
<dbReference type="Pfam" id="PF10936">
    <property type="entry name" value="DUF2617"/>
    <property type="match status" value="1"/>
</dbReference>